<organism evidence="1 2">
    <name type="scientific">Cronobacter phage Dev-CD-23823</name>
    <dbReference type="NCBI Taxonomy" id="1712539"/>
    <lineage>
        <taxon>Viruses</taxon>
        <taxon>Duplodnaviria</taxon>
        <taxon>Heunggongvirae</taxon>
        <taxon>Uroviricota</taxon>
        <taxon>Caudoviricetes</taxon>
        <taxon>Autographivirales</taxon>
        <taxon>Autonotataviridae</taxon>
        <taxon>Melnykvirinae</taxon>
        <taxon>Cronosvirus</taxon>
        <taxon>Cronosvirus DevCD23823</taxon>
    </lineage>
</organism>
<name>A0A0K8IXN6_9CAUD</name>
<dbReference type="EMBL" id="LN878149">
    <property type="protein sequence ID" value="CUH74606.1"/>
    <property type="molecule type" value="Genomic_DNA"/>
</dbReference>
<reference evidence="2" key="1">
    <citation type="submission" date="2015-08" db="EMBL/GenBank/DDBJ databases">
        <title>Cronobacter phage Dev-CD-23823.</title>
        <authorList>
            <person name="Kajsik M."/>
            <person name="Drahovska H."/>
        </authorList>
    </citation>
    <scope>NUCLEOTIDE SEQUENCE [LARGE SCALE GENOMIC DNA]</scope>
</reference>
<proteinExistence type="predicted"/>
<dbReference type="Proteomes" id="UP000203587">
    <property type="component" value="Segment"/>
</dbReference>
<accession>A0A0K8IXN6</accession>
<gene>
    <name evidence="1" type="primary">gp31</name>
</gene>
<keyword evidence="2" id="KW-1185">Reference proteome</keyword>
<evidence type="ECO:0000313" key="1">
    <source>
        <dbReference type="EMBL" id="CUH74606.1"/>
    </source>
</evidence>
<dbReference type="OrthoDB" id="27165at10239"/>
<sequence length="140" mass="15733">MIPIVKFRQAGEAAADTAAMEILTEENYWNPDVRAAFPHFHHYMATVLSCLDVKRCEGYLYTDDGECLAACAFVKSLDIHHGVVAAPITVIVKAEYRGDMTVTRAVSRLTKRVVQTMGCKRYYTVKHLDATTQVHKLRSI</sequence>
<dbReference type="KEGG" id="vg:26794627"/>
<evidence type="ECO:0000313" key="2">
    <source>
        <dbReference type="Proteomes" id="UP000203587"/>
    </source>
</evidence>
<dbReference type="RefSeq" id="YP_009223405.1">
    <property type="nucleotide sequence ID" value="NC_029070.1"/>
</dbReference>
<dbReference type="GeneID" id="26794627"/>
<protein>
    <submittedName>
        <fullName evidence="1">Uncharacterized protein</fullName>
    </submittedName>
</protein>